<dbReference type="PIRSF" id="PIRSF029218">
    <property type="entry name" value="ParE"/>
    <property type="match status" value="1"/>
</dbReference>
<organism evidence="3 4">
    <name type="scientific">Alterisphingorhabdus coralli</name>
    <dbReference type="NCBI Taxonomy" id="3071408"/>
    <lineage>
        <taxon>Bacteria</taxon>
        <taxon>Pseudomonadati</taxon>
        <taxon>Pseudomonadota</taxon>
        <taxon>Alphaproteobacteria</taxon>
        <taxon>Sphingomonadales</taxon>
        <taxon>Sphingomonadaceae</taxon>
        <taxon>Alterisphingorhabdus (ex Yan et al. 2024)</taxon>
    </lineage>
</organism>
<keyword evidence="4" id="KW-1185">Reference proteome</keyword>
<dbReference type="Gene3D" id="3.30.2310.20">
    <property type="entry name" value="RelE-like"/>
    <property type="match status" value="1"/>
</dbReference>
<evidence type="ECO:0000256" key="2">
    <source>
        <dbReference type="PIRNR" id="PIRNR029218"/>
    </source>
</evidence>
<dbReference type="InterPro" id="IPR007712">
    <property type="entry name" value="RelE/ParE_toxin"/>
</dbReference>
<name>A0AA97F730_9SPHN</name>
<dbReference type="AlphaFoldDB" id="A0AA97F730"/>
<evidence type="ECO:0000313" key="3">
    <source>
        <dbReference type="EMBL" id="WOE75136.1"/>
    </source>
</evidence>
<gene>
    <name evidence="3" type="ORF">RB602_15105</name>
</gene>
<protein>
    <recommendedName>
        <fullName evidence="2">Toxin</fullName>
    </recommendedName>
</protein>
<comment type="similarity">
    <text evidence="2">Belongs to the RelE toxin family.</text>
</comment>
<dbReference type="InterPro" id="IPR035093">
    <property type="entry name" value="RelE/ParE_toxin_dom_sf"/>
</dbReference>
<evidence type="ECO:0000256" key="1">
    <source>
        <dbReference type="ARBA" id="ARBA00022649"/>
    </source>
</evidence>
<dbReference type="InterPro" id="IPR028344">
    <property type="entry name" value="ParE1/4"/>
</dbReference>
<dbReference type="RefSeq" id="WP_317081770.1">
    <property type="nucleotide sequence ID" value="NZ_CP136594.1"/>
</dbReference>
<sequence>MKLVLTRRARRDMDSISAYTLKNWGRAQLLDYMGGLLDRMDEIAAEPEKGRSVPGIPDRFRRQSYRAHFIFFSIRGDEVRIIRILHQSMDHARHLGRSF</sequence>
<evidence type="ECO:0000313" key="4">
    <source>
        <dbReference type="Proteomes" id="UP001302429"/>
    </source>
</evidence>
<dbReference type="Pfam" id="PF05016">
    <property type="entry name" value="ParE_toxin"/>
    <property type="match status" value="1"/>
</dbReference>
<dbReference type="EMBL" id="CP136594">
    <property type="protein sequence ID" value="WOE75136.1"/>
    <property type="molecule type" value="Genomic_DNA"/>
</dbReference>
<dbReference type="Proteomes" id="UP001302429">
    <property type="component" value="Chromosome"/>
</dbReference>
<keyword evidence="1" id="KW-1277">Toxin-antitoxin system</keyword>
<dbReference type="KEGG" id="acoa:RB602_15105"/>
<reference evidence="3 4" key="1">
    <citation type="submission" date="2023-10" db="EMBL/GenBank/DDBJ databases">
        <title>Complete genome sequence of a Sphingomonadaceae bacterium.</title>
        <authorList>
            <person name="Yan C."/>
        </authorList>
    </citation>
    <scope>NUCLEOTIDE SEQUENCE [LARGE SCALE GENOMIC DNA]</scope>
    <source>
        <strain evidence="3 4">SCSIO 66989</strain>
    </source>
</reference>
<proteinExistence type="inferred from homology"/>
<accession>A0AA97F730</accession>